<dbReference type="Gene3D" id="2.40.128.110">
    <property type="entry name" value="Lipid/polyisoprenoid-binding, YceI-like"/>
    <property type="match status" value="1"/>
</dbReference>
<reference evidence="3" key="1">
    <citation type="submission" date="2018-03" db="EMBL/GenBank/DDBJ databases">
        <title>Gramella fulva sp. nov., isolated from a dry surface of tidal flat.</title>
        <authorList>
            <person name="Hwang S.H."/>
            <person name="Hwang W.M."/>
            <person name="Kang K."/>
            <person name="Ahn T.-Y."/>
        </authorList>
    </citation>
    <scope>NUCLEOTIDE SEQUENCE [LARGE SCALE GENOMIC DNA]</scope>
    <source>
        <strain evidence="3">SH35</strain>
    </source>
</reference>
<protein>
    <recommendedName>
        <fullName evidence="1">Lipid/polyisoprenoid-binding YceI-like domain-containing protein</fullName>
    </recommendedName>
</protein>
<dbReference type="InterPro" id="IPR036761">
    <property type="entry name" value="TTHA0802/YceI-like_sf"/>
</dbReference>
<dbReference type="SUPFAM" id="SSF101874">
    <property type="entry name" value="YceI-like"/>
    <property type="match status" value="1"/>
</dbReference>
<name>A0A2R3Z4A1_9FLAO</name>
<evidence type="ECO:0000259" key="1">
    <source>
        <dbReference type="Pfam" id="PF04264"/>
    </source>
</evidence>
<proteinExistence type="predicted"/>
<accession>A0A2R3Z4A1</accession>
<dbReference type="AlphaFoldDB" id="A0A2R3Z4A1"/>
<dbReference type="RefSeq" id="WP_107011873.1">
    <property type="nucleotide sequence ID" value="NZ_CP028136.1"/>
</dbReference>
<sequence length="192" mass="21864">MFYRYLIISTLLFVIQFQAFSQVYQIQDEGSIIKVEGNSTLHPWTMKASKMSGKFVPVFEDGVLTGIKELKLELPAENLKSDKSGLNSDAYEALQTDQYPNIKFVMYSVEKISKTGTNSYQVNILGKLSIAGNEQIEHINFDLKKEKDMLHLSGDKSLKMTSFNIEPPSAFFGLLEADDQVQVQFKITYLRR</sequence>
<organism evidence="2 3">
    <name type="scientific">Christiangramia fulva</name>
    <dbReference type="NCBI Taxonomy" id="2126553"/>
    <lineage>
        <taxon>Bacteria</taxon>
        <taxon>Pseudomonadati</taxon>
        <taxon>Bacteroidota</taxon>
        <taxon>Flavobacteriia</taxon>
        <taxon>Flavobacteriales</taxon>
        <taxon>Flavobacteriaceae</taxon>
        <taxon>Christiangramia</taxon>
    </lineage>
</organism>
<keyword evidence="3" id="KW-1185">Reference proteome</keyword>
<dbReference type="Proteomes" id="UP000241507">
    <property type="component" value="Chromosome"/>
</dbReference>
<evidence type="ECO:0000313" key="3">
    <source>
        <dbReference type="Proteomes" id="UP000241507"/>
    </source>
</evidence>
<dbReference type="Pfam" id="PF04264">
    <property type="entry name" value="YceI"/>
    <property type="match status" value="1"/>
</dbReference>
<dbReference type="OrthoDB" id="9794147at2"/>
<dbReference type="EMBL" id="CP028136">
    <property type="protein sequence ID" value="AVR45095.1"/>
    <property type="molecule type" value="Genomic_DNA"/>
</dbReference>
<evidence type="ECO:0000313" key="2">
    <source>
        <dbReference type="EMBL" id="AVR45095.1"/>
    </source>
</evidence>
<dbReference type="KEGG" id="grs:C7S20_07325"/>
<gene>
    <name evidence="2" type="ORF">C7S20_07325</name>
</gene>
<feature type="domain" description="Lipid/polyisoprenoid-binding YceI-like" evidence="1">
    <location>
        <begin position="25"/>
        <end position="188"/>
    </location>
</feature>
<dbReference type="InterPro" id="IPR007372">
    <property type="entry name" value="Lipid/polyisoprenoid-bd_YceI"/>
</dbReference>